<dbReference type="PROSITE" id="PS50943">
    <property type="entry name" value="HTH_CROC1"/>
    <property type="match status" value="1"/>
</dbReference>
<dbReference type="CDD" id="cd00093">
    <property type="entry name" value="HTH_XRE"/>
    <property type="match status" value="1"/>
</dbReference>
<dbReference type="Gene3D" id="1.10.260.40">
    <property type="entry name" value="lambda repressor-like DNA-binding domains"/>
    <property type="match status" value="1"/>
</dbReference>
<dbReference type="InterPro" id="IPR001387">
    <property type="entry name" value="Cro/C1-type_HTH"/>
</dbReference>
<gene>
    <name evidence="2" type="ORF">IE37_00954</name>
</gene>
<dbReference type="Pfam" id="PF01381">
    <property type="entry name" value="HTH_3"/>
    <property type="match status" value="1"/>
</dbReference>
<dbReference type="GO" id="GO:0003677">
    <property type="term" value="F:DNA binding"/>
    <property type="evidence" value="ECO:0007669"/>
    <property type="project" value="InterPro"/>
</dbReference>
<dbReference type="InterPro" id="IPR010982">
    <property type="entry name" value="Lambda_DNA-bd_dom_sf"/>
</dbReference>
<dbReference type="SUPFAM" id="SSF47413">
    <property type="entry name" value="lambda repressor-like DNA-binding domains"/>
    <property type="match status" value="1"/>
</dbReference>
<evidence type="ECO:0000313" key="2">
    <source>
        <dbReference type="EMBL" id="PWJ14022.1"/>
    </source>
</evidence>
<sequence>MLIGSKGYPISYECSELIEELKKDIRECGKDKLLAVWLKEYKEHGIEFAVNYDFVVDEAPIEASELEADERLAVMTAESLLDLLIKQNDPVQIYDLHEPHVRTIKELRTACDMTQKEFSEYFGIPKRTIEDWEAGRRKPSQWAVELIEYKLKKEGLI</sequence>
<proteinExistence type="predicted"/>
<protein>
    <submittedName>
        <fullName evidence="2">Helix-turn-helix protein</fullName>
    </submittedName>
</protein>
<dbReference type="Proteomes" id="UP000245720">
    <property type="component" value="Unassembled WGS sequence"/>
</dbReference>
<feature type="domain" description="HTH cro/C1-type" evidence="1">
    <location>
        <begin position="104"/>
        <end position="157"/>
    </location>
</feature>
<organism evidence="2 3">
    <name type="scientific">Ruminococcus flavefaciens</name>
    <dbReference type="NCBI Taxonomy" id="1265"/>
    <lineage>
        <taxon>Bacteria</taxon>
        <taxon>Bacillati</taxon>
        <taxon>Bacillota</taxon>
        <taxon>Clostridia</taxon>
        <taxon>Eubacteriales</taxon>
        <taxon>Oscillospiraceae</taxon>
        <taxon>Ruminococcus</taxon>
    </lineage>
</organism>
<dbReference type="RefSeq" id="WP_347504415.1">
    <property type="nucleotide sequence ID" value="NZ_QGDI01000003.1"/>
</dbReference>
<dbReference type="AlphaFoldDB" id="A0A315YPS7"/>
<comment type="caution">
    <text evidence="2">The sequence shown here is derived from an EMBL/GenBank/DDBJ whole genome shotgun (WGS) entry which is preliminary data.</text>
</comment>
<dbReference type="EMBL" id="QGDI01000003">
    <property type="protein sequence ID" value="PWJ14022.1"/>
    <property type="molecule type" value="Genomic_DNA"/>
</dbReference>
<evidence type="ECO:0000259" key="1">
    <source>
        <dbReference type="PROSITE" id="PS50943"/>
    </source>
</evidence>
<evidence type="ECO:0000313" key="3">
    <source>
        <dbReference type="Proteomes" id="UP000245720"/>
    </source>
</evidence>
<name>A0A315YPS7_RUMFL</name>
<reference evidence="2 3" key="1">
    <citation type="submission" date="2018-05" db="EMBL/GenBank/DDBJ databases">
        <title>The Hungate 1000. A catalogue of reference genomes from the rumen microbiome.</title>
        <authorList>
            <person name="Kelly W."/>
        </authorList>
    </citation>
    <scope>NUCLEOTIDE SEQUENCE [LARGE SCALE GENOMIC DNA]</scope>
    <source>
        <strain evidence="2 3">SAb67</strain>
    </source>
</reference>
<dbReference type="SMART" id="SM00530">
    <property type="entry name" value="HTH_XRE"/>
    <property type="match status" value="1"/>
</dbReference>
<accession>A0A315YPS7</accession>